<protein>
    <submittedName>
        <fullName evidence="1">DUF3853 family protein</fullName>
    </submittedName>
</protein>
<proteinExistence type="predicted"/>
<dbReference type="Proteomes" id="UP000460317">
    <property type="component" value="Unassembled WGS sequence"/>
</dbReference>
<evidence type="ECO:0000313" key="3">
    <source>
        <dbReference type="EMBL" id="UYU66724.1"/>
    </source>
</evidence>
<evidence type="ECO:0000313" key="5">
    <source>
        <dbReference type="EMBL" id="UYU91967.1"/>
    </source>
</evidence>
<dbReference type="Proteomes" id="UP001156216">
    <property type="component" value="Chromosome"/>
</dbReference>
<evidence type="ECO:0000313" key="7">
    <source>
        <dbReference type="Proteomes" id="UP001156218"/>
    </source>
</evidence>
<reference evidence="2" key="3">
    <citation type="submission" date="2022-10" db="EMBL/GenBank/DDBJ databases">
        <title>Human gut microbiome strain richness.</title>
        <authorList>
            <person name="Chen-Liaw A."/>
        </authorList>
    </citation>
    <scope>NUCLEOTIDE SEQUENCE</scope>
    <source>
        <strain evidence="2">1001283st1_A3_1001283B150304_161114</strain>
    </source>
</reference>
<reference evidence="3 7" key="2">
    <citation type="submission" date="2021-06" db="EMBL/GenBank/DDBJ databases">
        <title>Interrogation of the integrated mobile genetic elements in gut-associated Bacteroides with a consensus prediction approach.</title>
        <authorList>
            <person name="Campbell D.E."/>
            <person name="Leigh J.R."/>
            <person name="Kim T."/>
            <person name="England W."/>
            <person name="Whitaker R.J."/>
            <person name="Degnan P.H."/>
        </authorList>
    </citation>
    <scope>NUCLEOTIDE SEQUENCE</scope>
    <source>
        <strain evidence="5">VPI-3443</strain>
        <strain evidence="4">VPI-BTDOT2</strain>
        <strain evidence="3 7">WAL8669</strain>
    </source>
</reference>
<dbReference type="EMBL" id="JAQNVG010000063">
    <property type="protein sequence ID" value="MDC2238830.1"/>
    <property type="molecule type" value="Genomic_DNA"/>
</dbReference>
<evidence type="ECO:0000313" key="2">
    <source>
        <dbReference type="EMBL" id="MDC2238830.1"/>
    </source>
</evidence>
<gene>
    <name evidence="1" type="ORF">GAN93_21320</name>
    <name evidence="4" type="ORF">KQP59_13205</name>
    <name evidence="3" type="ORF">KQP68_00115</name>
    <name evidence="5" type="ORF">KQP74_04845</name>
    <name evidence="2" type="ORF">PO127_24095</name>
</gene>
<dbReference type="RefSeq" id="WP_055230335.1">
    <property type="nucleotide sequence ID" value="NZ_CAXSMB010000014.1"/>
</dbReference>
<evidence type="ECO:0000313" key="6">
    <source>
        <dbReference type="Proteomes" id="UP000460317"/>
    </source>
</evidence>
<evidence type="ECO:0000313" key="1">
    <source>
        <dbReference type="EMBL" id="KAB4448691.1"/>
    </source>
</evidence>
<organism evidence="1 6">
    <name type="scientific">Bacteroides thetaiotaomicron</name>
    <dbReference type="NCBI Taxonomy" id="818"/>
    <lineage>
        <taxon>Bacteria</taxon>
        <taxon>Pseudomonadati</taxon>
        <taxon>Bacteroidota</taxon>
        <taxon>Bacteroidia</taxon>
        <taxon>Bacteroidales</taxon>
        <taxon>Bacteroidaceae</taxon>
        <taxon>Bacteroides</taxon>
    </lineage>
</organism>
<dbReference type="Proteomes" id="UP001162960">
    <property type="component" value="Chromosome"/>
</dbReference>
<dbReference type="EMBL" id="CP083685">
    <property type="protein sequence ID" value="UYU91967.1"/>
    <property type="molecule type" value="Genomic_DNA"/>
</dbReference>
<dbReference type="Pfam" id="PF12964">
    <property type="entry name" value="DUF3853"/>
    <property type="match status" value="1"/>
</dbReference>
<dbReference type="EMBL" id="WCSB01000027">
    <property type="protein sequence ID" value="KAB4448691.1"/>
    <property type="molecule type" value="Genomic_DNA"/>
</dbReference>
<dbReference type="EMBL" id="CP083680">
    <property type="protein sequence ID" value="UYU66724.1"/>
    <property type="molecule type" value="Genomic_DNA"/>
</dbReference>
<dbReference type="AlphaFoldDB" id="A0A0P0EQC7"/>
<dbReference type="Proteomes" id="UP001156218">
    <property type="component" value="Chromosome"/>
</dbReference>
<accession>A0A0P0EQC7</accession>
<dbReference type="EMBL" id="CP083681">
    <property type="protein sequence ID" value="UYU69273.1"/>
    <property type="molecule type" value="Genomic_DNA"/>
</dbReference>
<sequence length="108" mass="11884">MKDTLLKEKPLFQSTLGDLVEVLKEELGFASESGNDEKDNIFPSGGKHYVRGMKELAKALHCSISTAQRIKSSGVIDAAISQNGKVVVIDVERALDILRVSNKKWGRK</sequence>
<name>A0A0P0EQC7_BACT4</name>
<dbReference type="KEGG" id="btho:Btheta7330_00579"/>
<dbReference type="InterPro" id="IPR024363">
    <property type="entry name" value="DUF3853"/>
</dbReference>
<reference evidence="1 6" key="1">
    <citation type="journal article" date="2019" name="Nat. Med.">
        <title>A library of human gut bacterial isolates paired with longitudinal multiomics data enables mechanistic microbiome research.</title>
        <authorList>
            <person name="Poyet M."/>
            <person name="Groussin M."/>
            <person name="Gibbons S.M."/>
            <person name="Avila-Pacheco J."/>
            <person name="Jiang X."/>
            <person name="Kearney S.M."/>
            <person name="Perrotta A.R."/>
            <person name="Berdy B."/>
            <person name="Zhao S."/>
            <person name="Lieberman T.D."/>
            <person name="Swanson P.K."/>
            <person name="Smith M."/>
            <person name="Roesemann S."/>
            <person name="Alexander J.E."/>
            <person name="Rich S.A."/>
            <person name="Livny J."/>
            <person name="Vlamakis H."/>
            <person name="Clish C."/>
            <person name="Bullock K."/>
            <person name="Deik A."/>
            <person name="Scott J."/>
            <person name="Pierce K.A."/>
            <person name="Xavier R.J."/>
            <person name="Alm E.J."/>
        </authorList>
    </citation>
    <scope>NUCLEOTIDE SEQUENCE [LARGE SCALE GENOMIC DNA]</scope>
    <source>
        <strain evidence="1 6">BIOML-A165</strain>
    </source>
</reference>
<dbReference type="Proteomes" id="UP001217776">
    <property type="component" value="Unassembled WGS sequence"/>
</dbReference>
<evidence type="ECO:0000313" key="4">
    <source>
        <dbReference type="EMBL" id="UYU69273.1"/>
    </source>
</evidence>